<dbReference type="CDD" id="cd20507">
    <property type="entry name" value="CYCLIN_CCNB1-like_rpt1"/>
    <property type="match status" value="1"/>
</dbReference>
<comment type="subunit">
    <text evidence="1">Interacts with the CDC2 protein kinase to form a serine/threonine kinase holoenzyme complex also known as maturation promoting factor (MPF). The cyclin subunit imparts substrate specificity to the complex.</text>
</comment>
<dbReference type="Proteomes" id="UP001652623">
    <property type="component" value="Chromosome 8"/>
</dbReference>
<dbReference type="InterPro" id="IPR006671">
    <property type="entry name" value="Cyclin_N"/>
</dbReference>
<evidence type="ECO:0000313" key="11">
    <source>
        <dbReference type="RefSeq" id="XP_048325411.2"/>
    </source>
</evidence>
<keyword evidence="3 6" id="KW-0195">Cyclin</keyword>
<feature type="domain" description="Cyclin C-terminal" evidence="9">
    <location>
        <begin position="543"/>
        <end position="659"/>
    </location>
</feature>
<gene>
    <name evidence="11" type="primary">LOC107424451</name>
</gene>
<dbReference type="SUPFAM" id="SSF47954">
    <property type="entry name" value="Cyclin-like"/>
    <property type="match status" value="2"/>
</dbReference>
<dbReference type="GeneID" id="107424451"/>
<dbReference type="SMART" id="SM00385">
    <property type="entry name" value="CYCLIN"/>
    <property type="match status" value="2"/>
</dbReference>
<evidence type="ECO:0000256" key="4">
    <source>
        <dbReference type="ARBA" id="ARBA00023306"/>
    </source>
</evidence>
<feature type="compositionally biased region" description="Polar residues" evidence="7">
    <location>
        <begin position="146"/>
        <end position="168"/>
    </location>
</feature>
<evidence type="ECO:0000256" key="5">
    <source>
        <dbReference type="ARBA" id="ARBA00032263"/>
    </source>
</evidence>
<dbReference type="Gene3D" id="1.10.472.10">
    <property type="entry name" value="Cyclin-like"/>
    <property type="match status" value="2"/>
</dbReference>
<organism evidence="10 11">
    <name type="scientific">Ziziphus jujuba</name>
    <name type="common">Chinese jujube</name>
    <name type="synonym">Ziziphus sativa</name>
    <dbReference type="NCBI Taxonomy" id="326968"/>
    <lineage>
        <taxon>Eukaryota</taxon>
        <taxon>Viridiplantae</taxon>
        <taxon>Streptophyta</taxon>
        <taxon>Embryophyta</taxon>
        <taxon>Tracheophyta</taxon>
        <taxon>Spermatophyta</taxon>
        <taxon>Magnoliopsida</taxon>
        <taxon>eudicotyledons</taxon>
        <taxon>Gunneridae</taxon>
        <taxon>Pentapetalae</taxon>
        <taxon>rosids</taxon>
        <taxon>fabids</taxon>
        <taxon>Rosales</taxon>
        <taxon>Rhamnaceae</taxon>
        <taxon>Paliureae</taxon>
        <taxon>Ziziphus</taxon>
    </lineage>
</organism>
<feature type="domain" description="Cyclin-like" evidence="8">
    <location>
        <begin position="547"/>
        <end position="628"/>
    </location>
</feature>
<evidence type="ECO:0000259" key="8">
    <source>
        <dbReference type="SMART" id="SM00385"/>
    </source>
</evidence>
<evidence type="ECO:0000256" key="6">
    <source>
        <dbReference type="RuleBase" id="RU000383"/>
    </source>
</evidence>
<comment type="similarity">
    <text evidence="6">Belongs to the cyclin family.</text>
</comment>
<evidence type="ECO:0000259" key="9">
    <source>
        <dbReference type="SMART" id="SM01332"/>
    </source>
</evidence>
<dbReference type="SMART" id="SM01332">
    <property type="entry name" value="Cyclin_C"/>
    <property type="match status" value="1"/>
</dbReference>
<feature type="region of interest" description="Disordered" evidence="7">
    <location>
        <begin position="349"/>
        <end position="369"/>
    </location>
</feature>
<keyword evidence="10" id="KW-1185">Reference proteome</keyword>
<keyword evidence="4" id="KW-0131">Cell cycle</keyword>
<dbReference type="InterPro" id="IPR039361">
    <property type="entry name" value="Cyclin"/>
</dbReference>
<name>A0ABM3ICA0_ZIZJJ</name>
<evidence type="ECO:0000256" key="2">
    <source>
        <dbReference type="ARBA" id="ARBA00022618"/>
    </source>
</evidence>
<feature type="region of interest" description="Disordered" evidence="7">
    <location>
        <begin position="146"/>
        <end position="170"/>
    </location>
</feature>
<dbReference type="Pfam" id="PF00134">
    <property type="entry name" value="Cyclin_N"/>
    <property type="match status" value="1"/>
</dbReference>
<dbReference type="InterPro" id="IPR036915">
    <property type="entry name" value="Cyclin-like_sf"/>
</dbReference>
<feature type="region of interest" description="Disordered" evidence="7">
    <location>
        <begin position="219"/>
        <end position="244"/>
    </location>
</feature>
<feature type="compositionally biased region" description="Basic and acidic residues" evidence="7">
    <location>
        <begin position="89"/>
        <end position="101"/>
    </location>
</feature>
<dbReference type="InterPro" id="IPR013763">
    <property type="entry name" value="Cyclin-like_dom"/>
</dbReference>
<feature type="region of interest" description="Disordered" evidence="7">
    <location>
        <begin position="69"/>
        <end position="101"/>
    </location>
</feature>
<reference evidence="11" key="1">
    <citation type="submission" date="2025-08" db="UniProtKB">
        <authorList>
            <consortium name="RefSeq"/>
        </authorList>
    </citation>
    <scope>IDENTIFICATION</scope>
    <source>
        <tissue evidence="11">Seedling</tissue>
    </source>
</reference>
<evidence type="ECO:0000313" key="10">
    <source>
        <dbReference type="Proteomes" id="UP001652623"/>
    </source>
</evidence>
<accession>A0ABM3ICA0</accession>
<keyword evidence="2" id="KW-0132">Cell division</keyword>
<evidence type="ECO:0000256" key="7">
    <source>
        <dbReference type="SAM" id="MobiDB-lite"/>
    </source>
</evidence>
<dbReference type="Pfam" id="PF02984">
    <property type="entry name" value="Cyclin_C"/>
    <property type="match status" value="1"/>
</dbReference>
<feature type="domain" description="Cyclin-like" evidence="8">
    <location>
        <begin position="450"/>
        <end position="534"/>
    </location>
</feature>
<feature type="compositionally biased region" description="Polar residues" evidence="7">
    <location>
        <begin position="69"/>
        <end position="82"/>
    </location>
</feature>
<proteinExistence type="inferred from homology"/>
<protein>
    <recommendedName>
        <fullName evidence="5">B-like cyclin</fullName>
    </recommendedName>
</protein>
<evidence type="ECO:0000256" key="3">
    <source>
        <dbReference type="ARBA" id="ARBA00023127"/>
    </source>
</evidence>
<evidence type="ECO:0000256" key="1">
    <source>
        <dbReference type="ARBA" id="ARBA00011177"/>
    </source>
</evidence>
<sequence length="664" mass="74251">MASLKILDQQQLTKKNPERNKMVPNKAKVGIGLNGPSRDNLTRVGARNFKVFIENRTAKVDSLIRRQSVADNKGSTQASTIGSKGGLRSLEKSKGKNECGAKPKVQRSALADISNIHRNSSSNLKLNGSKPMVSVAMGTRTASVSSRKSILGSRQGNLDQGVSDSLTSKRSKDLKVPSYDQRIKATGLLCETIIKKGRRTVRDTLIPTRKSLPVLKRVDQANKSIPKENAASSQQAKEENGCPVKAKTGRKIMLRVSNAKMQLWRNRVSDGFIITDQTSMGSHTTSRQPIRPIVKTTLKASNAKRNMKSQNTSGPDKLINVASTSSKKRVVAKSSVSENIVHEATCTELPSDRNCKPSTSDTTGMGKSNRRRSYTSLLMGRSKLLEEHGEVMEQEKLPSIDDDGNQLEVADYVDEIYQYYWVTEAQNPPLANYMSIQKDLTPHMRAILINWLIEVHFKFDLMQETLYLMVTLLDRYLSQVIVEKNELQLVGLTALLLASKYEDFWHPRVKDLISISAESYTRDQMLGMESLILKKLKFRLNAPTPYVFMLRFLKAAQSDTKLEHLAFYLIELSLVEYEALMFKPSLLCASAIYVARCTLQMTPWTPLLCRHARCEVSQIRDCAEMILGLQKAARGGQLKVTYEKYMSPELSGVAAIRPLDSLPF</sequence>
<dbReference type="InterPro" id="IPR004367">
    <property type="entry name" value="Cyclin_C-dom"/>
</dbReference>
<dbReference type="PANTHER" id="PTHR10177">
    <property type="entry name" value="CYCLINS"/>
    <property type="match status" value="1"/>
</dbReference>
<dbReference type="RefSeq" id="XP_048325411.2">
    <property type="nucleotide sequence ID" value="XM_048469454.2"/>
</dbReference>
<feature type="compositionally biased region" description="Polar residues" evidence="7">
    <location>
        <begin position="356"/>
        <end position="366"/>
    </location>
</feature>